<dbReference type="EMBL" id="SWKU01000051">
    <property type="protein sequence ID" value="KAF2993494.1"/>
    <property type="molecule type" value="Genomic_DNA"/>
</dbReference>
<feature type="domain" description="FAD-binding" evidence="8">
    <location>
        <begin position="5"/>
        <end position="174"/>
    </location>
</feature>
<gene>
    <name evidence="9" type="ORF">E8E13_000312</name>
</gene>
<dbReference type="AlphaFoldDB" id="A0A9P4T4Q1"/>
<dbReference type="OrthoDB" id="47494at2759"/>
<accession>A0A9P4T4Q1</accession>
<keyword evidence="7" id="KW-0503">Monooxygenase</keyword>
<proteinExistence type="inferred from homology"/>
<protein>
    <recommendedName>
        <fullName evidence="8">FAD-binding domain-containing protein</fullName>
    </recommendedName>
</protein>
<dbReference type="PRINTS" id="PR00420">
    <property type="entry name" value="RNGMNOXGNASE"/>
</dbReference>
<keyword evidence="4" id="KW-0285">Flavoprotein</keyword>
<dbReference type="InterPro" id="IPR036188">
    <property type="entry name" value="FAD/NAD-bd_sf"/>
</dbReference>
<organism evidence="9 10">
    <name type="scientific">Curvularia kusanoi</name>
    <name type="common">Cochliobolus kusanoi</name>
    <dbReference type="NCBI Taxonomy" id="90978"/>
    <lineage>
        <taxon>Eukaryota</taxon>
        <taxon>Fungi</taxon>
        <taxon>Dikarya</taxon>
        <taxon>Ascomycota</taxon>
        <taxon>Pezizomycotina</taxon>
        <taxon>Dothideomycetes</taxon>
        <taxon>Pleosporomycetidae</taxon>
        <taxon>Pleosporales</taxon>
        <taxon>Pleosporineae</taxon>
        <taxon>Pleosporaceae</taxon>
        <taxon>Curvularia</taxon>
    </lineage>
</organism>
<dbReference type="GO" id="GO:0071949">
    <property type="term" value="F:FAD binding"/>
    <property type="evidence" value="ECO:0007669"/>
    <property type="project" value="InterPro"/>
</dbReference>
<dbReference type="InterPro" id="IPR002938">
    <property type="entry name" value="FAD-bd"/>
</dbReference>
<comment type="caution">
    <text evidence="9">The sequence shown here is derived from an EMBL/GenBank/DDBJ whole genome shotgun (WGS) entry which is preliminary data.</text>
</comment>
<sequence>MTEKPILIVGAGISGLSAARLLKQRGLPCVVFEQSTPEKSQGYAITVRDWAFKPLLDGIGGVSVSDFQKGVAVDRELGGTGWVDLTFRNNGTGETLFNPEQSQKGNTVSLFRANRSVLRDWLGKGVDIRYDYKLKAIEGGPGNVKAIFENDEEIEGSMLIAADGVHSGVRQSLLPKVQVQSPPVILFHGKRRMKVAEWHELWSTHIGESTIGAGVGDNFNTFVTVANATKAGSIDLDWTYSRSRNDEGDPLWMPDRGEILKVPQHLLKEIRSKDLVPPFSTLVNADDIKKSNVYNWRIWALQVQRKELDKAAKLGVVFVGDAVHAMPIFGGEGGNHAILDAVELVATIAEKKADFSETNVTDIIQSFYDVAYQRGQGAVKRCLQRFSQFHQPMGSWKKVAEMATKSETSSSKTV</sequence>
<comment type="similarity">
    <text evidence="3">Belongs to the paxM FAD-dependent monooxygenase family.</text>
</comment>
<dbReference type="PANTHER" id="PTHR47178:SF4">
    <property type="entry name" value="FAD-DEPENDENT MONOOXYGENASE APTC"/>
    <property type="match status" value="1"/>
</dbReference>
<evidence type="ECO:0000256" key="2">
    <source>
        <dbReference type="ARBA" id="ARBA00005179"/>
    </source>
</evidence>
<evidence type="ECO:0000256" key="6">
    <source>
        <dbReference type="ARBA" id="ARBA00023002"/>
    </source>
</evidence>
<evidence type="ECO:0000256" key="7">
    <source>
        <dbReference type="ARBA" id="ARBA00023033"/>
    </source>
</evidence>
<evidence type="ECO:0000313" key="9">
    <source>
        <dbReference type="EMBL" id="KAF2993494.1"/>
    </source>
</evidence>
<dbReference type="Proteomes" id="UP000801428">
    <property type="component" value="Unassembled WGS sequence"/>
</dbReference>
<evidence type="ECO:0000256" key="1">
    <source>
        <dbReference type="ARBA" id="ARBA00001974"/>
    </source>
</evidence>
<keyword evidence="6" id="KW-0560">Oxidoreductase</keyword>
<reference evidence="9" key="1">
    <citation type="submission" date="2019-04" db="EMBL/GenBank/DDBJ databases">
        <title>Sequencing of skin fungus with MAO and IRED activity.</title>
        <authorList>
            <person name="Marsaioli A.J."/>
            <person name="Bonatto J.M.C."/>
            <person name="Reis Junior O."/>
        </authorList>
    </citation>
    <scope>NUCLEOTIDE SEQUENCE</scope>
    <source>
        <strain evidence="9">30M1</strain>
    </source>
</reference>
<evidence type="ECO:0000256" key="3">
    <source>
        <dbReference type="ARBA" id="ARBA00007992"/>
    </source>
</evidence>
<dbReference type="Gene3D" id="3.50.50.60">
    <property type="entry name" value="FAD/NAD(P)-binding domain"/>
    <property type="match status" value="1"/>
</dbReference>
<evidence type="ECO:0000313" key="10">
    <source>
        <dbReference type="Proteomes" id="UP000801428"/>
    </source>
</evidence>
<evidence type="ECO:0000259" key="8">
    <source>
        <dbReference type="Pfam" id="PF01494"/>
    </source>
</evidence>
<dbReference type="GO" id="GO:0004497">
    <property type="term" value="F:monooxygenase activity"/>
    <property type="evidence" value="ECO:0007669"/>
    <property type="project" value="UniProtKB-KW"/>
</dbReference>
<comment type="pathway">
    <text evidence="2">Secondary metabolite biosynthesis.</text>
</comment>
<dbReference type="SUPFAM" id="SSF51905">
    <property type="entry name" value="FAD/NAD(P)-binding domain"/>
    <property type="match status" value="1"/>
</dbReference>
<dbReference type="PANTHER" id="PTHR47178">
    <property type="entry name" value="MONOOXYGENASE, FAD-BINDING"/>
    <property type="match status" value="1"/>
</dbReference>
<feature type="domain" description="FAD-binding" evidence="8">
    <location>
        <begin position="302"/>
        <end position="350"/>
    </location>
</feature>
<dbReference type="Pfam" id="PF01494">
    <property type="entry name" value="FAD_binding_3"/>
    <property type="match status" value="2"/>
</dbReference>
<name>A0A9P4T4Q1_CURKU</name>
<comment type="cofactor">
    <cofactor evidence="1">
        <name>FAD</name>
        <dbReference type="ChEBI" id="CHEBI:57692"/>
    </cofactor>
</comment>
<evidence type="ECO:0000256" key="5">
    <source>
        <dbReference type="ARBA" id="ARBA00022827"/>
    </source>
</evidence>
<evidence type="ECO:0000256" key="4">
    <source>
        <dbReference type="ARBA" id="ARBA00022630"/>
    </source>
</evidence>
<keyword evidence="10" id="KW-1185">Reference proteome</keyword>
<keyword evidence="5" id="KW-0274">FAD</keyword>